<dbReference type="EMBL" id="MG450654">
    <property type="protein sequence ID" value="ATW62795.1"/>
    <property type="molecule type" value="Genomic_DNA"/>
</dbReference>
<organism evidence="2 3">
    <name type="scientific">Synechococcus phage S-CBWM1</name>
    <dbReference type="NCBI Taxonomy" id="2053653"/>
    <lineage>
        <taxon>Viruses</taxon>
        <taxon>Duplodnaviria</taxon>
        <taxon>Heunggongvirae</taxon>
        <taxon>Uroviricota</taxon>
        <taxon>Caudoviricetes</taxon>
        <taxon>Aokuangvirus</taxon>
        <taxon>Aokuangvirus SCBWM1</taxon>
    </lineage>
</organism>
<accession>A0A3G1L3N3</accession>
<sequence>MDNSDVVLPGAGGHINGTNSARMGRKKREALTLGFPFEECSGSEAMDMIFGIKKYSQEVYRTYKEKEYSSIAPKKKGCGGSCSCDECKARRDA</sequence>
<reference evidence="2 3" key="1">
    <citation type="journal article" date="2018" name="Environ. Microbiol.">
        <title>Novel phage-host interactions and evolution as revealed by a cyanomyovirus isolated from an estuarine environment.</title>
        <authorList>
            <person name="Xu Y."/>
            <person name="Zhang R."/>
            <person name="Wang N."/>
            <person name="Cai L."/>
            <person name="Tong Y."/>
            <person name="Sun Q."/>
            <person name="Chen F."/>
            <person name="Jiao N."/>
        </authorList>
    </citation>
    <scope>NUCLEOTIDE SEQUENCE [LARGE SCALE GENOMIC DNA]</scope>
</reference>
<evidence type="ECO:0000256" key="1">
    <source>
        <dbReference type="SAM" id="MobiDB-lite"/>
    </source>
</evidence>
<name>A0A3G1L3N3_9CAUD</name>
<keyword evidence="3" id="KW-1185">Reference proteome</keyword>
<gene>
    <name evidence="2" type="ORF">SCBWM1_gp111</name>
</gene>
<dbReference type="Proteomes" id="UP000274731">
    <property type="component" value="Segment"/>
</dbReference>
<protein>
    <submittedName>
        <fullName evidence="2">Uncharacterized protein</fullName>
    </submittedName>
</protein>
<feature type="region of interest" description="Disordered" evidence="1">
    <location>
        <begin position="1"/>
        <end position="23"/>
    </location>
</feature>
<evidence type="ECO:0000313" key="3">
    <source>
        <dbReference type="Proteomes" id="UP000274731"/>
    </source>
</evidence>
<proteinExistence type="predicted"/>
<evidence type="ECO:0000313" key="2">
    <source>
        <dbReference type="EMBL" id="ATW62795.1"/>
    </source>
</evidence>